<gene>
    <name evidence="1" type="ORF">HBO43_01450</name>
</gene>
<organism evidence="1 2">
    <name type="scientific">Pseudomonas veronii</name>
    <dbReference type="NCBI Taxonomy" id="76761"/>
    <lineage>
        <taxon>Bacteria</taxon>
        <taxon>Pseudomonadati</taxon>
        <taxon>Pseudomonadota</taxon>
        <taxon>Gammaproteobacteria</taxon>
        <taxon>Pseudomonadales</taxon>
        <taxon>Pseudomonadaceae</taxon>
        <taxon>Pseudomonas</taxon>
    </lineage>
</organism>
<accession>A0A7Y1F0U4</accession>
<protein>
    <submittedName>
        <fullName evidence="1">Uncharacterized protein</fullName>
    </submittedName>
</protein>
<dbReference type="AlphaFoldDB" id="A0A7Y1F0U4"/>
<dbReference type="RefSeq" id="WP_057004403.1">
    <property type="nucleotide sequence ID" value="NZ_CP149793.1"/>
</dbReference>
<proteinExistence type="predicted"/>
<dbReference type="EMBL" id="JAAQWE010000001">
    <property type="protein sequence ID" value="NMX95253.1"/>
    <property type="molecule type" value="Genomic_DNA"/>
</dbReference>
<dbReference type="OrthoDB" id="6946246at2"/>
<dbReference type="Proteomes" id="UP000552560">
    <property type="component" value="Unassembled WGS sequence"/>
</dbReference>
<reference evidence="1 2" key="1">
    <citation type="journal article" date="2020" name="Front. Microbiol.">
        <title>Genetic Organization of the aprX-lipA2 Operon Affects the Proteolytic Potential of Pseudomonas Species in Milk.</title>
        <authorList>
            <person name="Maier C."/>
            <person name="Huptas C."/>
            <person name="von Neubeck M."/>
            <person name="Scherer S."/>
            <person name="Wenning M."/>
            <person name="Lucking G."/>
        </authorList>
    </citation>
    <scope>NUCLEOTIDE SEQUENCE [LARGE SCALE GENOMIC DNA]</scope>
    <source>
        <strain evidence="1 2">WS 4671</strain>
    </source>
</reference>
<evidence type="ECO:0000313" key="1">
    <source>
        <dbReference type="EMBL" id="NMX95253.1"/>
    </source>
</evidence>
<comment type="caution">
    <text evidence="1">The sequence shown here is derived from an EMBL/GenBank/DDBJ whole genome shotgun (WGS) entry which is preliminary data.</text>
</comment>
<evidence type="ECO:0000313" key="2">
    <source>
        <dbReference type="Proteomes" id="UP000552560"/>
    </source>
</evidence>
<sequence length="84" mass="9844">MTIDVLPDLNAYPTPERAFRYLRLIARWPRLVGCDEGYVPDLFPAQHYGDYLILNIDLKPGRIKNWRKPIATDIEKMIEANQED</sequence>
<name>A0A7Y1F0U4_PSEVE</name>